<dbReference type="PANTHER" id="PTHR10328:SF3">
    <property type="entry name" value="PROTEIN MAX"/>
    <property type="match status" value="1"/>
</dbReference>
<dbReference type="Pfam" id="PF00010">
    <property type="entry name" value="HLH"/>
    <property type="match status" value="1"/>
</dbReference>
<dbReference type="EMBL" id="CAJVQB010031591">
    <property type="protein sequence ID" value="CAG8817103.1"/>
    <property type="molecule type" value="Genomic_DNA"/>
</dbReference>
<evidence type="ECO:0000256" key="1">
    <source>
        <dbReference type="ARBA" id="ARBA00023015"/>
    </source>
</evidence>
<dbReference type="Proteomes" id="UP000789901">
    <property type="component" value="Unassembled WGS sequence"/>
</dbReference>
<feature type="compositionally biased region" description="Acidic residues" evidence="6">
    <location>
        <begin position="163"/>
        <end position="179"/>
    </location>
</feature>
<sequence length="261" mass="29713">MNRNTNSAERRANHNAVERARRECLNTKFQELAHALPSLAQVRRPSKSIIVQKSLDFIYTSRQKDDLHDKEMRSILSENESLREEVNRLREQLGLEPLPPREESKPISQQIDEVKEDANTNTKSNTPEIKIEADNNPTTTNAQESANSSAIHIKSEDSRSDDDCSNGNTDDDYDLDQMDEPMNHHTDYSQPGYGFPMDMTSIDNIYFDDHQLVANDINSFCNPFQQKFYPSPPYEGTTPTATMIDLTGQISGFPMNTENSH</sequence>
<dbReference type="SUPFAM" id="SSF47459">
    <property type="entry name" value="HLH, helix-loop-helix DNA-binding domain"/>
    <property type="match status" value="1"/>
</dbReference>
<feature type="compositionally biased region" description="Basic and acidic residues" evidence="6">
    <location>
        <begin position="92"/>
        <end position="105"/>
    </location>
</feature>
<evidence type="ECO:0000256" key="2">
    <source>
        <dbReference type="ARBA" id="ARBA00023125"/>
    </source>
</evidence>
<evidence type="ECO:0000313" key="9">
    <source>
        <dbReference type="Proteomes" id="UP000789901"/>
    </source>
</evidence>
<comment type="caution">
    <text evidence="8">The sequence shown here is derived from an EMBL/GenBank/DDBJ whole genome shotgun (WGS) entry which is preliminary data.</text>
</comment>
<feature type="domain" description="BHLH" evidence="7">
    <location>
        <begin position="9"/>
        <end position="61"/>
    </location>
</feature>
<evidence type="ECO:0000256" key="3">
    <source>
        <dbReference type="ARBA" id="ARBA00023159"/>
    </source>
</evidence>
<feature type="non-terminal residue" evidence="8">
    <location>
        <position position="261"/>
    </location>
</feature>
<evidence type="ECO:0000256" key="4">
    <source>
        <dbReference type="ARBA" id="ARBA00023163"/>
    </source>
</evidence>
<keyword evidence="4" id="KW-0804">Transcription</keyword>
<feature type="compositionally biased region" description="Basic and acidic residues" evidence="6">
    <location>
        <begin position="153"/>
        <end position="162"/>
    </location>
</feature>
<dbReference type="InterPro" id="IPR036638">
    <property type="entry name" value="HLH_DNA-bd_sf"/>
</dbReference>
<protein>
    <submittedName>
        <fullName evidence="8">25366_t:CDS:1</fullName>
    </submittedName>
</protein>
<keyword evidence="2" id="KW-0238">DNA-binding</keyword>
<evidence type="ECO:0000313" key="8">
    <source>
        <dbReference type="EMBL" id="CAG8817103.1"/>
    </source>
</evidence>
<evidence type="ECO:0000256" key="5">
    <source>
        <dbReference type="ARBA" id="ARBA00023242"/>
    </source>
</evidence>
<keyword evidence="3" id="KW-0010">Activator</keyword>
<dbReference type="Gene3D" id="4.10.280.10">
    <property type="entry name" value="Helix-loop-helix DNA-binding domain"/>
    <property type="match status" value="1"/>
</dbReference>
<evidence type="ECO:0000256" key="6">
    <source>
        <dbReference type="SAM" id="MobiDB-lite"/>
    </source>
</evidence>
<dbReference type="PANTHER" id="PTHR10328">
    <property type="entry name" value="PROTEIN MAX MYC-ASSOCIATED FACTOR X"/>
    <property type="match status" value="1"/>
</dbReference>
<gene>
    <name evidence="8" type="ORF">GMARGA_LOCUS26715</name>
</gene>
<evidence type="ECO:0000259" key="7">
    <source>
        <dbReference type="PROSITE" id="PS50888"/>
    </source>
</evidence>
<organism evidence="8 9">
    <name type="scientific">Gigaspora margarita</name>
    <dbReference type="NCBI Taxonomy" id="4874"/>
    <lineage>
        <taxon>Eukaryota</taxon>
        <taxon>Fungi</taxon>
        <taxon>Fungi incertae sedis</taxon>
        <taxon>Mucoromycota</taxon>
        <taxon>Glomeromycotina</taxon>
        <taxon>Glomeromycetes</taxon>
        <taxon>Diversisporales</taxon>
        <taxon>Gigasporaceae</taxon>
        <taxon>Gigaspora</taxon>
    </lineage>
</organism>
<reference evidence="8 9" key="1">
    <citation type="submission" date="2021-06" db="EMBL/GenBank/DDBJ databases">
        <authorList>
            <person name="Kallberg Y."/>
            <person name="Tangrot J."/>
            <person name="Rosling A."/>
        </authorList>
    </citation>
    <scope>NUCLEOTIDE SEQUENCE [LARGE SCALE GENOMIC DNA]</scope>
    <source>
        <strain evidence="8 9">120-4 pot B 10/14</strain>
    </source>
</reference>
<keyword evidence="1" id="KW-0805">Transcription regulation</keyword>
<keyword evidence="9" id="KW-1185">Reference proteome</keyword>
<proteinExistence type="predicted"/>
<accession>A0ABN7W5Y5</accession>
<feature type="compositionally biased region" description="Polar residues" evidence="6">
    <location>
        <begin position="135"/>
        <end position="150"/>
    </location>
</feature>
<keyword evidence="5" id="KW-0539">Nucleus</keyword>
<dbReference type="PROSITE" id="PS50888">
    <property type="entry name" value="BHLH"/>
    <property type="match status" value="1"/>
</dbReference>
<feature type="region of interest" description="Disordered" evidence="6">
    <location>
        <begin position="92"/>
        <end position="189"/>
    </location>
</feature>
<dbReference type="SMART" id="SM00353">
    <property type="entry name" value="HLH"/>
    <property type="match status" value="1"/>
</dbReference>
<name>A0ABN7W5Y5_GIGMA</name>
<dbReference type="InterPro" id="IPR011598">
    <property type="entry name" value="bHLH_dom"/>
</dbReference>